<protein>
    <recommendedName>
        <fullName evidence="3">YopX protein domain-containing protein</fullName>
    </recommendedName>
</protein>
<dbReference type="EMBL" id="JACOOH010000004">
    <property type="protein sequence ID" value="MBC5621658.1"/>
    <property type="molecule type" value="Genomic_DNA"/>
</dbReference>
<comment type="caution">
    <text evidence="1">The sequence shown here is derived from an EMBL/GenBank/DDBJ whole genome shotgun (WGS) entry which is preliminary data.</text>
</comment>
<sequence>MDYGKFTRPKLGPPPEEGDPIFVMVNDCITMCRYADGHTEIRDKKGNLVEVWNEAVDGIEEKYGKLEYHIHYGQEGSHNYIAINENYRIYGYSDRIEVYKISTNELVETIWSDNENSHESI</sequence>
<accession>A0ABR7D152</accession>
<evidence type="ECO:0000313" key="2">
    <source>
        <dbReference type="Proteomes" id="UP000646484"/>
    </source>
</evidence>
<gene>
    <name evidence="1" type="ORF">H8S64_11165</name>
</gene>
<dbReference type="Proteomes" id="UP000646484">
    <property type="component" value="Unassembled WGS sequence"/>
</dbReference>
<evidence type="ECO:0008006" key="3">
    <source>
        <dbReference type="Google" id="ProtNLM"/>
    </source>
</evidence>
<keyword evidence="2" id="KW-1185">Reference proteome</keyword>
<evidence type="ECO:0000313" key="1">
    <source>
        <dbReference type="EMBL" id="MBC5621658.1"/>
    </source>
</evidence>
<dbReference type="RefSeq" id="WP_186976126.1">
    <property type="nucleotide sequence ID" value="NZ_JACOOH010000004.1"/>
</dbReference>
<reference evidence="1 2" key="1">
    <citation type="submission" date="2020-08" db="EMBL/GenBank/DDBJ databases">
        <title>Genome public.</title>
        <authorList>
            <person name="Liu C."/>
            <person name="Sun Q."/>
        </authorList>
    </citation>
    <scope>NUCLEOTIDE SEQUENCE [LARGE SCALE GENOMIC DNA]</scope>
    <source>
        <strain evidence="1 2">NSJ-56</strain>
    </source>
</reference>
<name>A0ABR7D152_9BACT</name>
<proteinExistence type="predicted"/>
<organism evidence="1 2">
    <name type="scientific">Butyricimonas hominis</name>
    <dbReference type="NCBI Taxonomy" id="2763032"/>
    <lineage>
        <taxon>Bacteria</taxon>
        <taxon>Pseudomonadati</taxon>
        <taxon>Bacteroidota</taxon>
        <taxon>Bacteroidia</taxon>
        <taxon>Bacteroidales</taxon>
        <taxon>Odoribacteraceae</taxon>
        <taxon>Butyricimonas</taxon>
    </lineage>
</organism>